<feature type="compositionally biased region" description="Basic and acidic residues" evidence="2">
    <location>
        <begin position="394"/>
        <end position="403"/>
    </location>
</feature>
<feature type="compositionally biased region" description="Polar residues" evidence="2">
    <location>
        <begin position="604"/>
        <end position="615"/>
    </location>
</feature>
<dbReference type="PROSITE" id="PS50089">
    <property type="entry name" value="ZF_RING_2"/>
    <property type="match status" value="1"/>
</dbReference>
<dbReference type="PANTHER" id="PTHR47820:SF3">
    <property type="entry name" value="OS07G0499800 PROTEIN"/>
    <property type="match status" value="1"/>
</dbReference>
<accession>A0ABQ7WBI2</accession>
<feature type="compositionally biased region" description="Polar residues" evidence="2">
    <location>
        <begin position="635"/>
        <end position="646"/>
    </location>
</feature>
<keyword evidence="1" id="KW-0863">Zinc-finger</keyword>
<protein>
    <recommendedName>
        <fullName evidence="3">RING-type domain-containing protein</fullName>
    </recommendedName>
</protein>
<evidence type="ECO:0000256" key="2">
    <source>
        <dbReference type="SAM" id="MobiDB-lite"/>
    </source>
</evidence>
<sequence length="994" mass="111739">MASSQVEFASSSPFGYVLNNRCCVTSTRDSNSFKQNFKNLVQSHLHSCKAFPSDCCENSQNNVDLFICKKTEFGAKNQESCGGGVSSLVRKWKDFETESKSLNLVNNYENLGFVCDESCSIMMKSECDWESDDKTDISKDSDSDVKESERLGVADIIKKLKFDNGGNVVVAVNGGSSLPRVRTSSIKDHSEGQRCNFSPVLSSPRFIRGRQAFSDLLLQMERDRRRELEGLVERKAVSKFQQRGRIQALLRVRLIRHGAEVRGGHSVKCSASESNKSKHSAIMHLREKFNTVGQHGLAVSRNTSKEVAESIHESGSLPSTPNRQQKENSYRDFKSLRSHQRELLRSNSAKVGTGFSLHQQKEEDPLKGLVKERGGLQPGVLADSISTSITLGDNTRDPSISKKENHHKPRSPHKEALDNKPKVGIIAISNQLQEENHHEEVPEQVSPRNVAPSIQVGNKFSSHQQGEGDRHKELVREGAEMQPGTASGEKARDPCTSKEESHHKPRNNHKEVVDNIPKVGTFCISNQPCEENHYEKLCKKLSSRNMATSIQVTNLSENQKEMACSAKKSEGSCILNQHDMNLTSLPSYTCQAQSLDDIPEKASWGNTSSEASHSNLLDFVDSGRPPKHRGENKQFPGTSDCTNPQSYGEEEATNQCLVESYSGSVSDYSLTTSGWDELQSNYQQDNEDWISYISRPRKEWEALRQERYQEMLDPFSNNHDIQQLLHRRSVSVFLTSGLREQIDRIMASRSQQLPNARSSHVEKQVPAQVAEDEEEEEEEEEEEVEQNAKEEQVEWGYNDDSEDDNIPSRQRYNEPEVLILQNTSSQTSQSWNTNPYQEVTDDSYHFLSPSSLQSQSSNIYSQPCSSSTGHPSTEMELIYEMRGHMEQLHQEIFEIRRSMKSCMNMQMKLQHSIKQDVAAAISQLGQNSRGNSDKKGSNKGKCCICNEEPVDSLLYRCGHMCTCFLCAHELISGIGKCPICQAPIMDVVRAYAHS</sequence>
<feature type="region of interest" description="Disordered" evidence="2">
    <location>
        <begin position="300"/>
        <end position="332"/>
    </location>
</feature>
<dbReference type="CDD" id="cd16647">
    <property type="entry name" value="mRING-HC-C3HC5_NEU1"/>
    <property type="match status" value="1"/>
</dbReference>
<evidence type="ECO:0000313" key="5">
    <source>
        <dbReference type="Proteomes" id="UP000826656"/>
    </source>
</evidence>
<dbReference type="Pfam" id="PF13920">
    <property type="entry name" value="zf-C3HC4_3"/>
    <property type="match status" value="1"/>
</dbReference>
<organism evidence="4 5">
    <name type="scientific">Solanum tuberosum</name>
    <name type="common">Potato</name>
    <dbReference type="NCBI Taxonomy" id="4113"/>
    <lineage>
        <taxon>Eukaryota</taxon>
        <taxon>Viridiplantae</taxon>
        <taxon>Streptophyta</taxon>
        <taxon>Embryophyta</taxon>
        <taxon>Tracheophyta</taxon>
        <taxon>Spermatophyta</taxon>
        <taxon>Magnoliopsida</taxon>
        <taxon>eudicotyledons</taxon>
        <taxon>Gunneridae</taxon>
        <taxon>Pentapetalae</taxon>
        <taxon>asterids</taxon>
        <taxon>lamiids</taxon>
        <taxon>Solanales</taxon>
        <taxon>Solanaceae</taxon>
        <taxon>Solanoideae</taxon>
        <taxon>Solaneae</taxon>
        <taxon>Solanum</taxon>
    </lineage>
</organism>
<comment type="caution">
    <text evidence="4">The sequence shown here is derived from an EMBL/GenBank/DDBJ whole genome shotgun (WGS) entry which is preliminary data.</text>
</comment>
<feature type="compositionally biased region" description="Acidic residues" evidence="2">
    <location>
        <begin position="770"/>
        <end position="785"/>
    </location>
</feature>
<evidence type="ECO:0000313" key="4">
    <source>
        <dbReference type="EMBL" id="KAH0778132.1"/>
    </source>
</evidence>
<keyword evidence="1" id="KW-0862">Zinc</keyword>
<reference evidence="4 5" key="1">
    <citation type="journal article" date="2021" name="bioRxiv">
        <title>Chromosome-scale and haplotype-resolved genome assembly of a tetraploid potato cultivar.</title>
        <authorList>
            <person name="Sun H."/>
            <person name="Jiao W.-B."/>
            <person name="Krause K."/>
            <person name="Campoy J.A."/>
            <person name="Goel M."/>
            <person name="Folz-Donahue K."/>
            <person name="Kukat C."/>
            <person name="Huettel B."/>
            <person name="Schneeberger K."/>
        </authorList>
    </citation>
    <scope>NUCLEOTIDE SEQUENCE [LARGE SCALE GENOMIC DNA]</scope>
    <source>
        <strain evidence="4">SolTubOtavaFocal</strain>
        <tissue evidence="4">Leaves</tissue>
    </source>
</reference>
<feature type="compositionally biased region" description="Basic and acidic residues" evidence="2">
    <location>
        <begin position="489"/>
        <end position="509"/>
    </location>
</feature>
<dbReference type="Gene3D" id="3.30.40.10">
    <property type="entry name" value="Zinc/RING finger domain, C3HC4 (zinc finger)"/>
    <property type="match status" value="1"/>
</dbReference>
<feature type="domain" description="RING-type" evidence="3">
    <location>
        <begin position="942"/>
        <end position="981"/>
    </location>
</feature>
<keyword evidence="1" id="KW-0479">Metal-binding</keyword>
<dbReference type="SUPFAM" id="SSF57850">
    <property type="entry name" value="RING/U-box"/>
    <property type="match status" value="1"/>
</dbReference>
<dbReference type="PANTHER" id="PTHR47820">
    <property type="entry name" value="BNAC05G24000D PROTEIN"/>
    <property type="match status" value="1"/>
</dbReference>
<feature type="compositionally biased region" description="Basic and acidic residues" evidence="2">
    <location>
        <begin position="303"/>
        <end position="312"/>
    </location>
</feature>
<dbReference type="Proteomes" id="UP000826656">
    <property type="component" value="Unassembled WGS sequence"/>
</dbReference>
<evidence type="ECO:0000256" key="1">
    <source>
        <dbReference type="PROSITE-ProRule" id="PRU00175"/>
    </source>
</evidence>
<feature type="region of interest" description="Disordered" evidence="2">
    <location>
        <begin position="479"/>
        <end position="509"/>
    </location>
</feature>
<proteinExistence type="predicted"/>
<keyword evidence="5" id="KW-1185">Reference proteome</keyword>
<dbReference type="InterPro" id="IPR001841">
    <property type="entry name" value="Znf_RING"/>
</dbReference>
<feature type="region of interest" description="Disordered" evidence="2">
    <location>
        <begin position="750"/>
        <end position="808"/>
    </location>
</feature>
<gene>
    <name evidence="4" type="ORF">KY290_004559</name>
</gene>
<feature type="region of interest" description="Disordered" evidence="2">
    <location>
        <begin position="387"/>
        <end position="420"/>
    </location>
</feature>
<dbReference type="InterPro" id="IPR013083">
    <property type="entry name" value="Znf_RING/FYVE/PHD"/>
</dbReference>
<name>A0ABQ7WBI2_SOLTU</name>
<dbReference type="EMBL" id="JAIVGD010000002">
    <property type="protein sequence ID" value="KAH0778132.1"/>
    <property type="molecule type" value="Genomic_DNA"/>
</dbReference>
<feature type="region of interest" description="Disordered" evidence="2">
    <location>
        <begin position="601"/>
        <end position="647"/>
    </location>
</feature>
<evidence type="ECO:0000259" key="3">
    <source>
        <dbReference type="PROSITE" id="PS50089"/>
    </source>
</evidence>
<feature type="region of interest" description="Disordered" evidence="2">
    <location>
        <begin position="346"/>
        <end position="365"/>
    </location>
</feature>